<organism evidence="2 3">
    <name type="scientific">Microdochium trichocladiopsis</name>
    <dbReference type="NCBI Taxonomy" id="1682393"/>
    <lineage>
        <taxon>Eukaryota</taxon>
        <taxon>Fungi</taxon>
        <taxon>Dikarya</taxon>
        <taxon>Ascomycota</taxon>
        <taxon>Pezizomycotina</taxon>
        <taxon>Sordariomycetes</taxon>
        <taxon>Xylariomycetidae</taxon>
        <taxon>Xylariales</taxon>
        <taxon>Microdochiaceae</taxon>
        <taxon>Microdochium</taxon>
    </lineage>
</organism>
<dbReference type="Proteomes" id="UP000756346">
    <property type="component" value="Unassembled WGS sequence"/>
</dbReference>
<keyword evidence="3" id="KW-1185">Reference proteome</keyword>
<dbReference type="GeneID" id="70182112"/>
<feature type="compositionally biased region" description="Gly residues" evidence="1">
    <location>
        <begin position="92"/>
        <end position="102"/>
    </location>
</feature>
<reference evidence="2" key="1">
    <citation type="journal article" date="2021" name="Nat. Commun.">
        <title>Genetic determinants of endophytism in the Arabidopsis root mycobiome.</title>
        <authorList>
            <person name="Mesny F."/>
            <person name="Miyauchi S."/>
            <person name="Thiergart T."/>
            <person name="Pickel B."/>
            <person name="Atanasova L."/>
            <person name="Karlsson M."/>
            <person name="Huettel B."/>
            <person name="Barry K.W."/>
            <person name="Haridas S."/>
            <person name="Chen C."/>
            <person name="Bauer D."/>
            <person name="Andreopoulos W."/>
            <person name="Pangilinan J."/>
            <person name="LaButti K."/>
            <person name="Riley R."/>
            <person name="Lipzen A."/>
            <person name="Clum A."/>
            <person name="Drula E."/>
            <person name="Henrissat B."/>
            <person name="Kohler A."/>
            <person name="Grigoriev I.V."/>
            <person name="Martin F.M."/>
            <person name="Hacquard S."/>
        </authorList>
    </citation>
    <scope>NUCLEOTIDE SEQUENCE</scope>
    <source>
        <strain evidence="2">MPI-CAGE-CH-0230</strain>
    </source>
</reference>
<protein>
    <submittedName>
        <fullName evidence="2">Uncharacterized protein</fullName>
    </submittedName>
</protein>
<evidence type="ECO:0000313" key="3">
    <source>
        <dbReference type="Proteomes" id="UP000756346"/>
    </source>
</evidence>
<evidence type="ECO:0000256" key="1">
    <source>
        <dbReference type="SAM" id="MobiDB-lite"/>
    </source>
</evidence>
<sequence length="102" mass="11520">MMAMLCRTVCALLFTSWRRSSVVPSPGDREVLTQADGMAVDRNRCRFECLRRSMRMFFANLAGARWWLKIWVMAGANTQIGGEMSEREPADGQGGCREQGEI</sequence>
<name>A0A9P8YKE1_9PEZI</name>
<proteinExistence type="predicted"/>
<dbReference type="EMBL" id="JAGTJQ010000001">
    <property type="protein sequence ID" value="KAH7041508.1"/>
    <property type="molecule type" value="Genomic_DNA"/>
</dbReference>
<accession>A0A9P8YKE1</accession>
<dbReference type="AlphaFoldDB" id="A0A9P8YKE1"/>
<comment type="caution">
    <text evidence="2">The sequence shown here is derived from an EMBL/GenBank/DDBJ whole genome shotgun (WGS) entry which is preliminary data.</text>
</comment>
<evidence type="ECO:0000313" key="2">
    <source>
        <dbReference type="EMBL" id="KAH7041508.1"/>
    </source>
</evidence>
<feature type="region of interest" description="Disordered" evidence="1">
    <location>
        <begin position="82"/>
        <end position="102"/>
    </location>
</feature>
<dbReference type="RefSeq" id="XP_046019563.1">
    <property type="nucleotide sequence ID" value="XM_046152566.1"/>
</dbReference>
<gene>
    <name evidence="2" type="ORF">B0I36DRAFT_312953</name>
</gene>